<proteinExistence type="predicted"/>
<name>A0A5S6QC83_TRIMR</name>
<reference evidence="3" key="1">
    <citation type="submission" date="2019-12" db="UniProtKB">
        <authorList>
            <consortium name="WormBaseParasite"/>
        </authorList>
    </citation>
    <scope>IDENTIFICATION</scope>
</reference>
<dbReference type="Proteomes" id="UP000046395">
    <property type="component" value="Unassembled WGS sequence"/>
</dbReference>
<dbReference type="AlphaFoldDB" id="A0A5S6QC83"/>
<evidence type="ECO:0000313" key="2">
    <source>
        <dbReference type="Proteomes" id="UP000046395"/>
    </source>
</evidence>
<protein>
    <submittedName>
        <fullName evidence="3">Uncharacterized protein</fullName>
    </submittedName>
</protein>
<feature type="region of interest" description="Disordered" evidence="1">
    <location>
        <begin position="101"/>
        <end position="128"/>
    </location>
</feature>
<accession>A0A5S6QC83</accession>
<evidence type="ECO:0000256" key="1">
    <source>
        <dbReference type="SAM" id="MobiDB-lite"/>
    </source>
</evidence>
<sequence length="128" mass="14583">MRSRGKPQKKDPIKIMEEAVSASAVVEHSICCPQTDNQINVSILKDEQDLKIRKIKEAFYIRHNVFINRDEGTEESQKENSPGFSEKAIVWQETGCPVNIEKEKTNTTVSIQEAKNQESSKQGKKECF</sequence>
<dbReference type="WBParaSite" id="TMUE_1000004577.1">
    <property type="protein sequence ID" value="TMUE_1000004577.1"/>
    <property type="gene ID" value="WBGene00299013"/>
</dbReference>
<keyword evidence="2" id="KW-1185">Reference proteome</keyword>
<feature type="compositionally biased region" description="Basic and acidic residues" evidence="1">
    <location>
        <begin position="115"/>
        <end position="128"/>
    </location>
</feature>
<evidence type="ECO:0000313" key="3">
    <source>
        <dbReference type="WBParaSite" id="TMUE_1000004577.1"/>
    </source>
</evidence>
<organism evidence="2 3">
    <name type="scientific">Trichuris muris</name>
    <name type="common">Mouse whipworm</name>
    <dbReference type="NCBI Taxonomy" id="70415"/>
    <lineage>
        <taxon>Eukaryota</taxon>
        <taxon>Metazoa</taxon>
        <taxon>Ecdysozoa</taxon>
        <taxon>Nematoda</taxon>
        <taxon>Enoplea</taxon>
        <taxon>Dorylaimia</taxon>
        <taxon>Trichinellida</taxon>
        <taxon>Trichuridae</taxon>
        <taxon>Trichuris</taxon>
    </lineage>
</organism>